<evidence type="ECO:0000313" key="2">
    <source>
        <dbReference type="EMBL" id="MCP8971048.1"/>
    </source>
</evidence>
<comment type="caution">
    <text evidence="2">The sequence shown here is derived from an EMBL/GenBank/DDBJ whole genome shotgun (WGS) entry which is preliminary data.</text>
</comment>
<evidence type="ECO:0000259" key="1">
    <source>
        <dbReference type="Pfam" id="PF01569"/>
    </source>
</evidence>
<sequence length="234" mass="26324">MRTIYRKWSEYPYPGEQEPPKGSAAPGYWSMFFIEKGTNGQFLDLSGRVITWSIKHPNTVNWGSELALLEQTLHAQTNQHIQIAKYWGTGEVAAKMNSLAYSLAEAYRYGSPETARMTAYLNAAIHDTCVITWMLKYKWDVARPNQYGHSLPTVLFTPRFPSYPSAHATISGCAEAVLTYFFPAYSARIQEIVREAALSRFYAGVHFQADNDEGLRLGRQIGNIALRELGAGQT</sequence>
<protein>
    <submittedName>
        <fullName evidence="2">Vanadium-dependent haloperoxidase</fullName>
    </submittedName>
</protein>
<dbReference type="RefSeq" id="WP_254760976.1">
    <property type="nucleotide sequence ID" value="NZ_JANCLT010000018.1"/>
</dbReference>
<accession>A0AA41XDS6</accession>
<dbReference type="Gene3D" id="1.10.606.20">
    <property type="match status" value="1"/>
</dbReference>
<reference evidence="2" key="1">
    <citation type="submission" date="2022-07" db="EMBL/GenBank/DDBJ databases">
        <authorList>
            <person name="Li W.-J."/>
            <person name="Deng Q.-Q."/>
        </authorList>
    </citation>
    <scope>NUCLEOTIDE SEQUENCE</scope>
    <source>
        <strain evidence="2">SYSU M60031</strain>
    </source>
</reference>
<dbReference type="InterPro" id="IPR000326">
    <property type="entry name" value="PAP2/HPO"/>
</dbReference>
<name>A0AA41XDS6_9BACI</name>
<dbReference type="AlphaFoldDB" id="A0AA41XDS6"/>
<dbReference type="SUPFAM" id="SSF48317">
    <property type="entry name" value="Acid phosphatase/Vanadium-dependent haloperoxidase"/>
    <property type="match status" value="1"/>
</dbReference>
<dbReference type="CDD" id="cd03398">
    <property type="entry name" value="PAP2_haloperoxidase"/>
    <property type="match status" value="1"/>
</dbReference>
<dbReference type="Pfam" id="PF01569">
    <property type="entry name" value="PAP2"/>
    <property type="match status" value="1"/>
</dbReference>
<keyword evidence="3" id="KW-1185">Reference proteome</keyword>
<gene>
    <name evidence="2" type="ORF">NK662_21225</name>
</gene>
<evidence type="ECO:0000313" key="3">
    <source>
        <dbReference type="Proteomes" id="UP001156102"/>
    </source>
</evidence>
<proteinExistence type="predicted"/>
<dbReference type="PANTHER" id="PTHR34599">
    <property type="entry name" value="PEROXIDASE-RELATED"/>
    <property type="match status" value="1"/>
</dbReference>
<organism evidence="2 3">
    <name type="scientific">Ectobacillus ponti</name>
    <dbReference type="NCBI Taxonomy" id="2961894"/>
    <lineage>
        <taxon>Bacteria</taxon>
        <taxon>Bacillati</taxon>
        <taxon>Bacillota</taxon>
        <taxon>Bacilli</taxon>
        <taxon>Bacillales</taxon>
        <taxon>Bacillaceae</taxon>
        <taxon>Ectobacillus</taxon>
    </lineage>
</organism>
<dbReference type="Proteomes" id="UP001156102">
    <property type="component" value="Unassembled WGS sequence"/>
</dbReference>
<feature type="domain" description="Phosphatidic acid phosphatase type 2/haloperoxidase" evidence="1">
    <location>
        <begin position="122"/>
        <end position="224"/>
    </location>
</feature>
<dbReference type="PANTHER" id="PTHR34599:SF1">
    <property type="entry name" value="PHOSPHATIDIC ACID PHOSPHATASE TYPE 2_HALOPEROXIDASE DOMAIN-CONTAINING PROTEIN"/>
    <property type="match status" value="1"/>
</dbReference>
<dbReference type="InterPro" id="IPR052559">
    <property type="entry name" value="V-haloperoxidase"/>
</dbReference>
<dbReference type="InterPro" id="IPR036938">
    <property type="entry name" value="PAP2/HPO_sf"/>
</dbReference>
<dbReference type="EMBL" id="JANCLT010000018">
    <property type="protein sequence ID" value="MCP8971048.1"/>
    <property type="molecule type" value="Genomic_DNA"/>
</dbReference>